<comment type="subunit">
    <text evidence="5">Homodimer.</text>
</comment>
<keyword evidence="1 5" id="KW-0285">Flavoprotein</keyword>
<dbReference type="InterPro" id="IPR023753">
    <property type="entry name" value="FAD/NAD-binding_dom"/>
</dbReference>
<dbReference type="HAMAP" id="MF_01685">
    <property type="entry name" value="FENR2"/>
    <property type="match status" value="1"/>
</dbReference>
<evidence type="ECO:0000313" key="8">
    <source>
        <dbReference type="Proteomes" id="UP000318542"/>
    </source>
</evidence>
<evidence type="ECO:0000256" key="1">
    <source>
        <dbReference type="ARBA" id="ARBA00022630"/>
    </source>
</evidence>
<protein>
    <recommendedName>
        <fullName evidence="5">Ferredoxin--NADP reductase</fullName>
        <shortName evidence="5">FNR</shortName>
        <shortName evidence="5">Fd-NADP(+) reductase</shortName>
        <ecNumber evidence="5">1.18.1.2</ecNumber>
    </recommendedName>
</protein>
<dbReference type="GO" id="GO:0050660">
    <property type="term" value="F:flavin adenine dinucleotide binding"/>
    <property type="evidence" value="ECO:0007669"/>
    <property type="project" value="UniProtKB-UniRule"/>
</dbReference>
<dbReference type="EC" id="1.18.1.2" evidence="5"/>
<dbReference type="InterPro" id="IPR022890">
    <property type="entry name" value="Fd--NADP_Rdtase_type_2"/>
</dbReference>
<dbReference type="InterPro" id="IPR036188">
    <property type="entry name" value="FAD/NAD-bd_sf"/>
</dbReference>
<feature type="binding site" evidence="5">
    <location>
        <position position="51"/>
    </location>
    <ligand>
        <name>FAD</name>
        <dbReference type="ChEBI" id="CHEBI:57692"/>
    </ligand>
</feature>
<keyword evidence="8" id="KW-1185">Reference proteome</keyword>
<feature type="binding site" evidence="5">
    <location>
        <position position="46"/>
    </location>
    <ligand>
        <name>FAD</name>
        <dbReference type="ChEBI" id="CHEBI:57692"/>
    </ligand>
</feature>
<evidence type="ECO:0000313" key="7">
    <source>
        <dbReference type="EMBL" id="TSE32278.1"/>
    </source>
</evidence>
<dbReference type="RefSeq" id="WP_143899691.1">
    <property type="nucleotide sequence ID" value="NZ_VJOL01000001.1"/>
</dbReference>
<dbReference type="Gene3D" id="3.50.50.60">
    <property type="entry name" value="FAD/NAD(P)-binding domain"/>
    <property type="match status" value="2"/>
</dbReference>
<evidence type="ECO:0000256" key="4">
    <source>
        <dbReference type="ARBA" id="ARBA00023002"/>
    </source>
</evidence>
<dbReference type="PANTHER" id="PTHR48105">
    <property type="entry name" value="THIOREDOXIN REDUCTASE 1-RELATED-RELATED"/>
    <property type="match status" value="1"/>
</dbReference>
<accession>A0A554X8X6</accession>
<evidence type="ECO:0000256" key="5">
    <source>
        <dbReference type="HAMAP-Rule" id="MF_01685"/>
    </source>
</evidence>
<comment type="catalytic activity">
    <reaction evidence="5">
        <text>2 reduced [2Fe-2S]-[ferredoxin] + NADP(+) + H(+) = 2 oxidized [2Fe-2S]-[ferredoxin] + NADPH</text>
        <dbReference type="Rhea" id="RHEA:20125"/>
        <dbReference type="Rhea" id="RHEA-COMP:10000"/>
        <dbReference type="Rhea" id="RHEA-COMP:10001"/>
        <dbReference type="ChEBI" id="CHEBI:15378"/>
        <dbReference type="ChEBI" id="CHEBI:33737"/>
        <dbReference type="ChEBI" id="CHEBI:33738"/>
        <dbReference type="ChEBI" id="CHEBI:57783"/>
        <dbReference type="ChEBI" id="CHEBI:58349"/>
        <dbReference type="EC" id="1.18.1.2"/>
    </reaction>
</comment>
<dbReference type="OrthoDB" id="9806179at2"/>
<organism evidence="7 8">
    <name type="scientific">Tepidimonas thermarum</name>
    <dbReference type="NCBI Taxonomy" id="335431"/>
    <lineage>
        <taxon>Bacteria</taxon>
        <taxon>Pseudomonadati</taxon>
        <taxon>Pseudomonadota</taxon>
        <taxon>Betaproteobacteria</taxon>
        <taxon>Burkholderiales</taxon>
        <taxon>Tepidimonas</taxon>
    </lineage>
</organism>
<comment type="caution">
    <text evidence="7">The sequence shown here is derived from an EMBL/GenBank/DDBJ whole genome shotgun (WGS) entry which is preliminary data.</text>
</comment>
<comment type="caution">
    <text evidence="5">Lacks conserved residue(s) required for the propagation of feature annotation.</text>
</comment>
<evidence type="ECO:0000256" key="3">
    <source>
        <dbReference type="ARBA" id="ARBA00022857"/>
    </source>
</evidence>
<dbReference type="GO" id="GO:0004324">
    <property type="term" value="F:ferredoxin-NADP+ reductase activity"/>
    <property type="evidence" value="ECO:0007669"/>
    <property type="project" value="UniProtKB-UniRule"/>
</dbReference>
<feature type="binding site" evidence="5">
    <location>
        <position position="38"/>
    </location>
    <ligand>
        <name>FAD</name>
        <dbReference type="ChEBI" id="CHEBI:57692"/>
    </ligand>
</feature>
<feature type="binding site" evidence="5">
    <location>
        <position position="341"/>
    </location>
    <ligand>
        <name>FAD</name>
        <dbReference type="ChEBI" id="CHEBI:57692"/>
    </ligand>
</feature>
<keyword evidence="3 5" id="KW-0521">NADP</keyword>
<dbReference type="SUPFAM" id="SSF51905">
    <property type="entry name" value="FAD/NAD(P)-binding domain"/>
    <property type="match status" value="1"/>
</dbReference>
<dbReference type="Proteomes" id="UP000318542">
    <property type="component" value="Unassembled WGS sequence"/>
</dbReference>
<sequence length="366" mass="39562">MNTDRLIRTDVVVIGAGPVGLYQAFQLGLQELAVHVVDGLAHAGGQCAELYPHKPIYDLPGIPVCSGEELTHRLLRQLEPLRVPLHLGQIVTTLRRLAAEDGMSASPRFRLETDGGLAFACDAIVIAAGVGAFLPRKVPVPGLEAWEGRQVHYHDVPPETWVGQRIVVMGGTEAAARLALRLADHGSSDVTLLHRSDRFALDEALDAELQSAIGAGWIRLCLGQPVQALASDDGRLEALEIATADDRRLSLPLDLLMPRLGLNPRLGPIAAWGLALERKHLVVDTEGFRTSEPGIHAVGDVNTYPGKRKLIVCGFHEATLAAFAIAQWLRPHERVVLEYTTTSTRLQRLLGVDQSEAGNKRIGTGA</sequence>
<proteinExistence type="inferred from homology"/>
<dbReference type="InterPro" id="IPR050097">
    <property type="entry name" value="Ferredoxin-NADP_redctase_2"/>
</dbReference>
<dbReference type="PRINTS" id="PR00469">
    <property type="entry name" value="PNDRDTASEII"/>
</dbReference>
<dbReference type="EMBL" id="VJOL01000001">
    <property type="protein sequence ID" value="TSE32278.1"/>
    <property type="molecule type" value="Genomic_DNA"/>
</dbReference>
<feature type="binding site" evidence="5">
    <location>
        <position position="133"/>
    </location>
    <ligand>
        <name>FAD</name>
        <dbReference type="ChEBI" id="CHEBI:57692"/>
    </ligand>
</feature>
<feature type="binding site" evidence="5">
    <location>
        <position position="91"/>
    </location>
    <ligand>
        <name>FAD</name>
        <dbReference type="ChEBI" id="CHEBI:57692"/>
    </ligand>
</feature>
<reference evidence="7 8" key="1">
    <citation type="submission" date="2019-07" db="EMBL/GenBank/DDBJ databases">
        <title>Tepidimonas thermarum AA-1 draft genome.</title>
        <authorList>
            <person name="Da Costa M.S."/>
            <person name="Froufe H.J.C."/>
            <person name="Egas C."/>
            <person name="Albuquerque L."/>
        </authorList>
    </citation>
    <scope>NUCLEOTIDE SEQUENCE [LARGE SCALE GENOMIC DNA]</scope>
    <source>
        <strain evidence="7 8">AA-1</strain>
    </source>
</reference>
<dbReference type="AlphaFoldDB" id="A0A554X8X6"/>
<comment type="cofactor">
    <cofactor evidence="5">
        <name>FAD</name>
        <dbReference type="ChEBI" id="CHEBI:57692"/>
    </cofactor>
    <text evidence="5">Binds 1 FAD per subunit.</text>
</comment>
<dbReference type="Pfam" id="PF07992">
    <property type="entry name" value="Pyr_redox_2"/>
    <property type="match status" value="1"/>
</dbReference>
<gene>
    <name evidence="7" type="ORF">Tther_00064</name>
</gene>
<keyword evidence="2 5" id="KW-0274">FAD</keyword>
<evidence type="ECO:0000259" key="6">
    <source>
        <dbReference type="Pfam" id="PF07992"/>
    </source>
</evidence>
<evidence type="ECO:0000256" key="2">
    <source>
        <dbReference type="ARBA" id="ARBA00022827"/>
    </source>
</evidence>
<dbReference type="GO" id="GO:0050661">
    <property type="term" value="F:NADP binding"/>
    <property type="evidence" value="ECO:0007669"/>
    <property type="project" value="UniProtKB-UniRule"/>
</dbReference>
<comment type="similarity">
    <text evidence="5">Belongs to the ferredoxin--NADP reductase type 2 family.</text>
</comment>
<feature type="binding site" evidence="5">
    <location>
        <position position="300"/>
    </location>
    <ligand>
        <name>FAD</name>
        <dbReference type="ChEBI" id="CHEBI:57692"/>
    </ligand>
</feature>
<dbReference type="PRINTS" id="PR00368">
    <property type="entry name" value="FADPNR"/>
</dbReference>
<keyword evidence="4 5" id="KW-0560">Oxidoreductase</keyword>
<feature type="domain" description="FAD/NAD(P)-binding" evidence="6">
    <location>
        <begin position="10"/>
        <end position="305"/>
    </location>
</feature>
<name>A0A554X8X6_9BURK</name>